<gene>
    <name evidence="1" type="ORF">O6H91_21G057800</name>
</gene>
<keyword evidence="2" id="KW-1185">Reference proteome</keyword>
<reference evidence="2" key="1">
    <citation type="journal article" date="2024" name="Proc. Natl. Acad. Sci. U.S.A.">
        <title>Extraordinary preservation of gene collinearity over three hundred million years revealed in homosporous lycophytes.</title>
        <authorList>
            <person name="Li C."/>
            <person name="Wickell D."/>
            <person name="Kuo L.Y."/>
            <person name="Chen X."/>
            <person name="Nie B."/>
            <person name="Liao X."/>
            <person name="Peng D."/>
            <person name="Ji J."/>
            <person name="Jenkins J."/>
            <person name="Williams M."/>
            <person name="Shu S."/>
            <person name="Plott C."/>
            <person name="Barry K."/>
            <person name="Rajasekar S."/>
            <person name="Grimwood J."/>
            <person name="Han X."/>
            <person name="Sun S."/>
            <person name="Hou Z."/>
            <person name="He W."/>
            <person name="Dai G."/>
            <person name="Sun C."/>
            <person name="Schmutz J."/>
            <person name="Leebens-Mack J.H."/>
            <person name="Li F.W."/>
            <person name="Wang L."/>
        </authorList>
    </citation>
    <scope>NUCLEOTIDE SEQUENCE [LARGE SCALE GENOMIC DNA]</scope>
    <source>
        <strain evidence="2">cv. PW_Plant_1</strain>
    </source>
</reference>
<name>A0ACC2AML7_DIPCM</name>
<protein>
    <submittedName>
        <fullName evidence="1">Uncharacterized protein</fullName>
    </submittedName>
</protein>
<accession>A0ACC2AML7</accession>
<sequence>MLKLVQKQCQQSPDLAVMLLLMENGYLICRLCKVTEKCTVYSFGVVLLELLCRKMPIDLNFPDGMHMVSWIKSTLAADDNPAATLLNPDIYVIGSEFQMQEVALVFRITICCTNEKPNERLTIR</sequence>
<dbReference type="EMBL" id="CM055112">
    <property type="protein sequence ID" value="KAJ7518169.1"/>
    <property type="molecule type" value="Genomic_DNA"/>
</dbReference>
<organism evidence="1 2">
    <name type="scientific">Diphasiastrum complanatum</name>
    <name type="common">Issler's clubmoss</name>
    <name type="synonym">Lycopodium complanatum</name>
    <dbReference type="NCBI Taxonomy" id="34168"/>
    <lineage>
        <taxon>Eukaryota</taxon>
        <taxon>Viridiplantae</taxon>
        <taxon>Streptophyta</taxon>
        <taxon>Embryophyta</taxon>
        <taxon>Tracheophyta</taxon>
        <taxon>Lycopodiopsida</taxon>
        <taxon>Lycopodiales</taxon>
        <taxon>Lycopodiaceae</taxon>
        <taxon>Lycopodioideae</taxon>
        <taxon>Diphasiastrum</taxon>
    </lineage>
</organism>
<dbReference type="Proteomes" id="UP001162992">
    <property type="component" value="Chromosome 21"/>
</dbReference>
<evidence type="ECO:0000313" key="2">
    <source>
        <dbReference type="Proteomes" id="UP001162992"/>
    </source>
</evidence>
<comment type="caution">
    <text evidence="1">The sequence shown here is derived from an EMBL/GenBank/DDBJ whole genome shotgun (WGS) entry which is preliminary data.</text>
</comment>
<evidence type="ECO:0000313" key="1">
    <source>
        <dbReference type="EMBL" id="KAJ7518169.1"/>
    </source>
</evidence>
<proteinExistence type="predicted"/>